<accession>A0ACB9QE97</accession>
<protein>
    <submittedName>
        <fullName evidence="1">Uncharacterized protein</fullName>
    </submittedName>
</protein>
<evidence type="ECO:0000313" key="1">
    <source>
        <dbReference type="EMBL" id="KAI4363742.1"/>
    </source>
</evidence>
<reference evidence="2" key="1">
    <citation type="journal article" date="2023" name="Front. Plant Sci.">
        <title>Chromosomal-level genome assembly of Melastoma candidum provides insights into trichome evolution.</title>
        <authorList>
            <person name="Zhong Y."/>
            <person name="Wu W."/>
            <person name="Sun C."/>
            <person name="Zou P."/>
            <person name="Liu Y."/>
            <person name="Dai S."/>
            <person name="Zhou R."/>
        </authorList>
    </citation>
    <scope>NUCLEOTIDE SEQUENCE [LARGE SCALE GENOMIC DNA]</scope>
</reference>
<dbReference type="EMBL" id="CM042885">
    <property type="protein sequence ID" value="KAI4363742.1"/>
    <property type="molecule type" value="Genomic_DNA"/>
</dbReference>
<dbReference type="Proteomes" id="UP001057402">
    <property type="component" value="Chromosome 6"/>
</dbReference>
<proteinExistence type="predicted"/>
<keyword evidence="2" id="KW-1185">Reference proteome</keyword>
<evidence type="ECO:0000313" key="2">
    <source>
        <dbReference type="Proteomes" id="UP001057402"/>
    </source>
</evidence>
<organism evidence="1 2">
    <name type="scientific">Melastoma candidum</name>
    <dbReference type="NCBI Taxonomy" id="119954"/>
    <lineage>
        <taxon>Eukaryota</taxon>
        <taxon>Viridiplantae</taxon>
        <taxon>Streptophyta</taxon>
        <taxon>Embryophyta</taxon>
        <taxon>Tracheophyta</taxon>
        <taxon>Spermatophyta</taxon>
        <taxon>Magnoliopsida</taxon>
        <taxon>eudicotyledons</taxon>
        <taxon>Gunneridae</taxon>
        <taxon>Pentapetalae</taxon>
        <taxon>rosids</taxon>
        <taxon>malvids</taxon>
        <taxon>Myrtales</taxon>
        <taxon>Melastomataceae</taxon>
        <taxon>Melastomatoideae</taxon>
        <taxon>Melastomateae</taxon>
        <taxon>Melastoma</taxon>
    </lineage>
</organism>
<comment type="caution">
    <text evidence="1">The sequence shown here is derived from an EMBL/GenBank/DDBJ whole genome shotgun (WGS) entry which is preliminary data.</text>
</comment>
<gene>
    <name evidence="1" type="ORF">MLD38_019919</name>
</gene>
<sequence length="334" mass="36652">MCFRMTMLLGPLGCGKTTLLKALAGKTDSSLKVTGEITYNGYKLDEFVPKETTAYISRVGIGLIAVEVRYEDLCIEAECEIVHGKPIPSVWNTFKSTLLAPAYRAACTNQVGKIRILNNVRGVLKPGRMTLLLGPPGCGKSTLLKALAGKTDSSLRVTGEVTYNGYKLDEFVLKETTAYISQYDLHICELTILGLDTFADTIVEDAMIKGISGVQKRRLITGGIEERSSAVLESGDIPHAFVSADMFAKSFREFSFGIFCRNFLAWSLKVLAGFVDDKANGEIGFNEEKGLMNVGSFESASNQRSGLEECRYPNPNMLDRVRGTQLKMEQVYGD</sequence>
<name>A0ACB9QE97_9MYRT</name>